<dbReference type="EMBL" id="JASPKZ010008136">
    <property type="protein sequence ID" value="KAJ9580812.1"/>
    <property type="molecule type" value="Genomic_DNA"/>
</dbReference>
<gene>
    <name evidence="2" type="ORF">L9F63_024006</name>
</gene>
<keyword evidence="1" id="KW-0472">Membrane</keyword>
<evidence type="ECO:0000313" key="2">
    <source>
        <dbReference type="EMBL" id="KAJ9580812.1"/>
    </source>
</evidence>
<dbReference type="Proteomes" id="UP001233999">
    <property type="component" value="Unassembled WGS sequence"/>
</dbReference>
<accession>A0AAD8E8Q7</accession>
<keyword evidence="1" id="KW-0812">Transmembrane</keyword>
<keyword evidence="1" id="KW-1133">Transmembrane helix</keyword>
<comment type="caution">
    <text evidence="2">The sequence shown here is derived from an EMBL/GenBank/DDBJ whole genome shotgun (WGS) entry which is preliminary data.</text>
</comment>
<sequence>IYLFDMLRPISTCSLVLDLVSSFVVQSYFRLSFIVLLFEVWAFLLIFFEWILSCGRDFVVKCDVVKSPDMKLRGLRIIYRTSFSFSFRHNILKQIIPNTFTAR</sequence>
<evidence type="ECO:0000256" key="1">
    <source>
        <dbReference type="SAM" id="Phobius"/>
    </source>
</evidence>
<feature type="non-terminal residue" evidence="2">
    <location>
        <position position="103"/>
    </location>
</feature>
<proteinExistence type="predicted"/>
<evidence type="ECO:0000313" key="3">
    <source>
        <dbReference type="Proteomes" id="UP001233999"/>
    </source>
</evidence>
<reference evidence="2" key="1">
    <citation type="journal article" date="2023" name="IScience">
        <title>Live-bearing cockroach genome reveals convergent evolutionary mechanisms linked to viviparity in insects and beyond.</title>
        <authorList>
            <person name="Fouks B."/>
            <person name="Harrison M.C."/>
            <person name="Mikhailova A.A."/>
            <person name="Marchal E."/>
            <person name="English S."/>
            <person name="Carruthers M."/>
            <person name="Jennings E.C."/>
            <person name="Chiamaka E.L."/>
            <person name="Frigard R.A."/>
            <person name="Pippel M."/>
            <person name="Attardo G.M."/>
            <person name="Benoit J.B."/>
            <person name="Bornberg-Bauer E."/>
            <person name="Tobe S.S."/>
        </authorList>
    </citation>
    <scope>NUCLEOTIDE SEQUENCE</scope>
    <source>
        <strain evidence="2">Stay&amp;Tobe</strain>
    </source>
</reference>
<keyword evidence="3" id="KW-1185">Reference proteome</keyword>
<feature type="non-terminal residue" evidence="2">
    <location>
        <position position="1"/>
    </location>
</feature>
<feature type="transmembrane region" description="Helical" evidence="1">
    <location>
        <begin position="28"/>
        <end position="48"/>
    </location>
</feature>
<dbReference type="AlphaFoldDB" id="A0AAD8E8Q7"/>
<protein>
    <submittedName>
        <fullName evidence="2">Uncharacterized protein</fullName>
    </submittedName>
</protein>
<organism evidence="2 3">
    <name type="scientific">Diploptera punctata</name>
    <name type="common">Pacific beetle cockroach</name>
    <dbReference type="NCBI Taxonomy" id="6984"/>
    <lineage>
        <taxon>Eukaryota</taxon>
        <taxon>Metazoa</taxon>
        <taxon>Ecdysozoa</taxon>
        <taxon>Arthropoda</taxon>
        <taxon>Hexapoda</taxon>
        <taxon>Insecta</taxon>
        <taxon>Pterygota</taxon>
        <taxon>Neoptera</taxon>
        <taxon>Polyneoptera</taxon>
        <taxon>Dictyoptera</taxon>
        <taxon>Blattodea</taxon>
        <taxon>Blaberoidea</taxon>
        <taxon>Blaberidae</taxon>
        <taxon>Diplopterinae</taxon>
        <taxon>Diploptera</taxon>
    </lineage>
</organism>
<reference evidence="2" key="2">
    <citation type="submission" date="2023-05" db="EMBL/GenBank/DDBJ databases">
        <authorList>
            <person name="Fouks B."/>
        </authorList>
    </citation>
    <scope>NUCLEOTIDE SEQUENCE</scope>
    <source>
        <strain evidence="2">Stay&amp;Tobe</strain>
        <tissue evidence="2">Testes</tissue>
    </source>
</reference>
<name>A0AAD8E8Q7_DIPPU</name>